<dbReference type="InterPro" id="IPR035979">
    <property type="entry name" value="RBD_domain_sf"/>
</dbReference>
<dbReference type="CDD" id="cd00590">
    <property type="entry name" value="RRM_SF"/>
    <property type="match status" value="1"/>
</dbReference>
<gene>
    <name evidence="1" type="ORF">FISHEDRAFT_46246</name>
</gene>
<dbReference type="Proteomes" id="UP000054144">
    <property type="component" value="Unassembled WGS sequence"/>
</dbReference>
<reference evidence="1 2" key="1">
    <citation type="journal article" date="2015" name="Fungal Genet. Biol.">
        <title>Evolution of novel wood decay mechanisms in Agaricales revealed by the genome sequences of Fistulina hepatica and Cylindrobasidium torrendii.</title>
        <authorList>
            <person name="Floudas D."/>
            <person name="Held B.W."/>
            <person name="Riley R."/>
            <person name="Nagy L.G."/>
            <person name="Koehler G."/>
            <person name="Ransdell A.S."/>
            <person name="Younus H."/>
            <person name="Chow J."/>
            <person name="Chiniquy J."/>
            <person name="Lipzen A."/>
            <person name="Tritt A."/>
            <person name="Sun H."/>
            <person name="Haridas S."/>
            <person name="LaButti K."/>
            <person name="Ohm R.A."/>
            <person name="Kues U."/>
            <person name="Blanchette R.A."/>
            <person name="Grigoriev I.V."/>
            <person name="Minto R.E."/>
            <person name="Hibbett D.S."/>
        </authorList>
    </citation>
    <scope>NUCLEOTIDE SEQUENCE [LARGE SCALE GENOMIC DNA]</scope>
    <source>
        <strain evidence="1 2">ATCC 64428</strain>
    </source>
</reference>
<evidence type="ECO:0000313" key="2">
    <source>
        <dbReference type="Proteomes" id="UP000054144"/>
    </source>
</evidence>
<dbReference type="SUPFAM" id="SSF54928">
    <property type="entry name" value="RNA-binding domain, RBD"/>
    <property type="match status" value="1"/>
</dbReference>
<proteinExistence type="predicted"/>
<dbReference type="InterPro" id="IPR012677">
    <property type="entry name" value="Nucleotide-bd_a/b_plait_sf"/>
</dbReference>
<protein>
    <recommendedName>
        <fullName evidence="3">RRM domain-containing protein</fullName>
    </recommendedName>
</protein>
<evidence type="ECO:0000313" key="1">
    <source>
        <dbReference type="EMBL" id="KIY46939.1"/>
    </source>
</evidence>
<dbReference type="AlphaFoldDB" id="A0A0D7A975"/>
<accession>A0A0D7A975</accession>
<dbReference type="GO" id="GO:0003676">
    <property type="term" value="F:nucleic acid binding"/>
    <property type="evidence" value="ECO:0007669"/>
    <property type="project" value="InterPro"/>
</dbReference>
<dbReference type="OrthoDB" id="1431934at2759"/>
<evidence type="ECO:0008006" key="3">
    <source>
        <dbReference type="Google" id="ProtNLM"/>
    </source>
</evidence>
<keyword evidence="2" id="KW-1185">Reference proteome</keyword>
<dbReference type="Gene3D" id="3.30.70.330">
    <property type="match status" value="1"/>
</dbReference>
<dbReference type="EMBL" id="KN882019">
    <property type="protein sequence ID" value="KIY46939.1"/>
    <property type="molecule type" value="Genomic_DNA"/>
</dbReference>
<sequence>MGSGILRNCKVKLSWYRPKHTLLLNYRSSLDAKRVAERLNGITFRGHVVKARLQMPHLFQITSFTVILDEVPDDAEYMQALVRRAKSVSCTIPPCHTHSLESIPRLLDPFGPVDSYEELPLDKAKAKRVAFAQFSSPEAVVNAVKALNGQRQAVLADSPLWVEQIFSVKYVLPVRHFACIKEELDKLRDVHSNAKVRYYFDPNTPQQKATVRVYGPEAKMVARLKLRVEKLVRGE</sequence>
<organism evidence="1 2">
    <name type="scientific">Fistulina hepatica ATCC 64428</name>
    <dbReference type="NCBI Taxonomy" id="1128425"/>
    <lineage>
        <taxon>Eukaryota</taxon>
        <taxon>Fungi</taxon>
        <taxon>Dikarya</taxon>
        <taxon>Basidiomycota</taxon>
        <taxon>Agaricomycotina</taxon>
        <taxon>Agaricomycetes</taxon>
        <taxon>Agaricomycetidae</taxon>
        <taxon>Agaricales</taxon>
        <taxon>Fistulinaceae</taxon>
        <taxon>Fistulina</taxon>
    </lineage>
</organism>
<name>A0A0D7A975_9AGAR</name>
<feature type="non-terminal residue" evidence="1">
    <location>
        <position position="235"/>
    </location>
</feature>